<protein>
    <recommendedName>
        <fullName evidence="4">Lipoprotein</fullName>
    </recommendedName>
</protein>
<evidence type="ECO:0008006" key="4">
    <source>
        <dbReference type="Google" id="ProtNLM"/>
    </source>
</evidence>
<dbReference type="AlphaFoldDB" id="A0A449I2V3"/>
<reference evidence="2 3" key="1">
    <citation type="submission" date="2019-02" db="EMBL/GenBank/DDBJ databases">
        <authorList>
            <consortium name="Pathogen Informatics"/>
        </authorList>
    </citation>
    <scope>NUCLEOTIDE SEQUENCE [LARGE SCALE GENOMIC DNA]</scope>
    <source>
        <strain evidence="2 3">3012STDY7078512</strain>
    </source>
</reference>
<dbReference type="Proteomes" id="UP000396835">
    <property type="component" value="Unassembled WGS sequence"/>
</dbReference>
<dbReference type="EMBL" id="CAACYH010000004">
    <property type="protein sequence ID" value="VFB13728.1"/>
    <property type="molecule type" value="Genomic_DNA"/>
</dbReference>
<keyword evidence="1" id="KW-0732">Signal</keyword>
<name>A0A449I2V3_9BACE</name>
<sequence length="150" mass="16767">MMKKLLYLFMLLLCCACEENTSVDPTLMPEATKTGKNTLGCLIDGWIYTGGRFGLPKATIISDEKAGYYLIRTQVDRFKTLEFKLVNPTANAECTYIDAIFEGENLGNGKAFITRKDGIVISGTFSGNKITEGRFDIKYTEKNTEEDIAY</sequence>
<feature type="chain" id="PRO_5019334230" description="Lipoprotein" evidence="1">
    <location>
        <begin position="17"/>
        <end position="150"/>
    </location>
</feature>
<organism evidence="2 3">
    <name type="scientific">Prevotella heparinolytica</name>
    <dbReference type="NCBI Taxonomy" id="28113"/>
    <lineage>
        <taxon>Bacteria</taxon>
        <taxon>Pseudomonadati</taxon>
        <taxon>Bacteroidota</taxon>
        <taxon>Bacteroidia</taxon>
        <taxon>Bacteroidales</taxon>
        <taxon>Bacteroidaceae</taxon>
        <taxon>Bacteroides</taxon>
    </lineage>
</organism>
<evidence type="ECO:0000313" key="2">
    <source>
        <dbReference type="EMBL" id="VFB13728.1"/>
    </source>
</evidence>
<accession>A0A449I2V3</accession>
<feature type="signal peptide" evidence="1">
    <location>
        <begin position="1"/>
        <end position="16"/>
    </location>
</feature>
<proteinExistence type="predicted"/>
<evidence type="ECO:0000313" key="3">
    <source>
        <dbReference type="Proteomes" id="UP000396835"/>
    </source>
</evidence>
<gene>
    <name evidence="2" type="ORF">NCTC7812_01256</name>
</gene>
<evidence type="ECO:0000256" key="1">
    <source>
        <dbReference type="SAM" id="SignalP"/>
    </source>
</evidence>